<feature type="compositionally biased region" description="Polar residues" evidence="7">
    <location>
        <begin position="28"/>
        <end position="37"/>
    </location>
</feature>
<sequence length="591" mass="66081">MIKFLLLSAVAACALAAQQRHSHEDTGPTITKSTTPETCPKPANAVPSASDPVTVTAAGVIRGSWMDSRLGRRFQAYRGIRYAQPPVGELRFQPPVDMEKYTSEVNASKEGPGCPEPVGVDSGEYFVDEDCLRINVYTPDNNSSRKLPVIVFIHPGGYYSFSGRSDLFGPHYLLDRDLVLVVINYRLASLGFLSTGDSVAPGNNGFKDQVSALRWLQRNVAAFGGDPGKVTITGCSAGSSSVVLHMISPMSKDLFHRGIAMSWSPMGKEPLPSHQLDLAQKQARFLNCPTNSSRAIVDCLKTKTWQELGNSLETFWDKFGFGYGPISFWTPVVEPDVGQSRFLSVQPDEAVRTGHFHAVPLLISQTEDEFFWKAFSVTRNKTLRERMNTEWEKVAPLSFNLPEKNSAAASRRLKEVYLGGKPVEDTPESNKALGKLYGDSWIGLNAHRLANLMCRHSPQPVWYSVFSYIGNNSFYEDPVTGKPAGAAHHDDLIYLFSMSYFRTPIKARSPPPPAPQDHVIVERMPAIWYTFAKHGNPNPRKGELSELSSLHWPTMKPEDRKYLKVDRQFSVHEKLHEKQLQVWNELYPMQF</sequence>
<dbReference type="ESTHER" id="cydpo-a0a0y0bnw5">
    <property type="family name" value="Carb_B_Arthropoda"/>
</dbReference>
<protein>
    <recommendedName>
        <fullName evidence="6">Carboxylic ester hydrolase</fullName>
        <ecNumber evidence="6">3.1.1.-</ecNumber>
    </recommendedName>
</protein>
<dbReference type="InterPro" id="IPR050309">
    <property type="entry name" value="Type-B_Carboxylest/Lipase"/>
</dbReference>
<dbReference type="AlphaFoldDB" id="A0A0Y0BNW5"/>
<evidence type="ECO:0000256" key="7">
    <source>
        <dbReference type="SAM" id="MobiDB-lite"/>
    </source>
</evidence>
<dbReference type="EMBL" id="KU215368">
    <property type="protein sequence ID" value="AMB19662.1"/>
    <property type="molecule type" value="mRNA"/>
</dbReference>
<keyword evidence="6" id="KW-0732">Signal</keyword>
<keyword evidence="4" id="KW-1015">Disulfide bond</keyword>
<feature type="signal peptide" evidence="6">
    <location>
        <begin position="1"/>
        <end position="16"/>
    </location>
</feature>
<keyword evidence="3 6" id="KW-0378">Hydrolase</keyword>
<feature type="chain" id="PRO_5006988412" description="Carboxylic ester hydrolase" evidence="6">
    <location>
        <begin position="17"/>
        <end position="591"/>
    </location>
</feature>
<name>A0A0Y0BNW5_CYDPO</name>
<dbReference type="InterPro" id="IPR019826">
    <property type="entry name" value="Carboxylesterase_B_AS"/>
</dbReference>
<evidence type="ECO:0000256" key="3">
    <source>
        <dbReference type="ARBA" id="ARBA00022801"/>
    </source>
</evidence>
<evidence type="ECO:0000256" key="6">
    <source>
        <dbReference type="RuleBase" id="RU361235"/>
    </source>
</evidence>
<feature type="region of interest" description="Disordered" evidence="7">
    <location>
        <begin position="18"/>
        <end position="50"/>
    </location>
</feature>
<evidence type="ECO:0000256" key="5">
    <source>
        <dbReference type="ARBA" id="ARBA00023180"/>
    </source>
</evidence>
<feature type="domain" description="Carboxylesterase type B" evidence="8">
    <location>
        <begin position="51"/>
        <end position="583"/>
    </location>
</feature>
<evidence type="ECO:0000256" key="2">
    <source>
        <dbReference type="ARBA" id="ARBA00022487"/>
    </source>
</evidence>
<proteinExistence type="evidence at transcript level"/>
<dbReference type="GO" id="GO:0052689">
    <property type="term" value="F:carboxylic ester hydrolase activity"/>
    <property type="evidence" value="ECO:0007669"/>
    <property type="project" value="UniProtKB-KW"/>
</dbReference>
<evidence type="ECO:0000259" key="8">
    <source>
        <dbReference type="Pfam" id="PF00135"/>
    </source>
</evidence>
<dbReference type="SUPFAM" id="SSF53474">
    <property type="entry name" value="alpha/beta-Hydrolases"/>
    <property type="match status" value="1"/>
</dbReference>
<dbReference type="EC" id="3.1.1.-" evidence="6"/>
<dbReference type="Gene3D" id="3.40.50.1820">
    <property type="entry name" value="alpha/beta hydrolase"/>
    <property type="match status" value="1"/>
</dbReference>
<reference evidence="9" key="1">
    <citation type="journal article" date="2016" name="Gene">
        <title>Identification of biotransformation enzymes in the antennae of codling moth Cydia pomonella.</title>
        <authorList>
            <person name="Huang X."/>
            <person name="Liu L."/>
            <person name="Su X."/>
            <person name="Feng J."/>
        </authorList>
    </citation>
    <scope>NUCLEOTIDE SEQUENCE</scope>
</reference>
<keyword evidence="5" id="KW-0325">Glycoprotein</keyword>
<keyword evidence="2" id="KW-0719">Serine esterase</keyword>
<organism evidence="9">
    <name type="scientific">Cydia pomonella</name>
    <name type="common">Codling moth</name>
    <dbReference type="NCBI Taxonomy" id="82600"/>
    <lineage>
        <taxon>Eukaryota</taxon>
        <taxon>Metazoa</taxon>
        <taxon>Ecdysozoa</taxon>
        <taxon>Arthropoda</taxon>
        <taxon>Hexapoda</taxon>
        <taxon>Insecta</taxon>
        <taxon>Pterygota</taxon>
        <taxon>Neoptera</taxon>
        <taxon>Endopterygota</taxon>
        <taxon>Lepidoptera</taxon>
        <taxon>Glossata</taxon>
        <taxon>Ditrysia</taxon>
        <taxon>Tortricoidea</taxon>
        <taxon>Tortricidae</taxon>
        <taxon>Olethreutinae</taxon>
        <taxon>Grapholitini</taxon>
        <taxon>Cydia</taxon>
    </lineage>
</organism>
<evidence type="ECO:0000313" key="9">
    <source>
        <dbReference type="EMBL" id="AMB19662.1"/>
    </source>
</evidence>
<comment type="similarity">
    <text evidence="1 6">Belongs to the type-B carboxylesterase/lipase family.</text>
</comment>
<dbReference type="PROSITE" id="PS00122">
    <property type="entry name" value="CARBOXYLESTERASE_B_1"/>
    <property type="match status" value="1"/>
</dbReference>
<evidence type="ECO:0000256" key="4">
    <source>
        <dbReference type="ARBA" id="ARBA00023157"/>
    </source>
</evidence>
<evidence type="ECO:0000256" key="1">
    <source>
        <dbReference type="ARBA" id="ARBA00005964"/>
    </source>
</evidence>
<dbReference type="Pfam" id="PF00135">
    <property type="entry name" value="COesterase"/>
    <property type="match status" value="1"/>
</dbReference>
<dbReference type="InterPro" id="IPR002018">
    <property type="entry name" value="CarbesteraseB"/>
</dbReference>
<dbReference type="InterPro" id="IPR029058">
    <property type="entry name" value="AB_hydrolase_fold"/>
</dbReference>
<accession>A0A0Y0BNW5</accession>
<dbReference type="PANTHER" id="PTHR11559">
    <property type="entry name" value="CARBOXYLESTERASE"/>
    <property type="match status" value="1"/>
</dbReference>